<dbReference type="EMBL" id="BMML01000031">
    <property type="protein sequence ID" value="GGN40191.1"/>
    <property type="molecule type" value="Genomic_DNA"/>
</dbReference>
<sequence>MARTTPPRPVDIASVFPELAPLARQTVRLHPRPGEPTAHESSVGGPLLWPADEEWPVCAKEHHHYGVLPVSLDDVRRSRALLEAAWLRPRAPHENLLDPGQEAYLDELQTGHPPHPAPNALLPVAQLYLRDIPGLAGPGGTDLLQVLWCPLDHDEGLPAAHLVWRDSRSVDSVDKLLADPPEPADVDHYGSYVPEPCVLHPEVVTEYPAPHELPEELAERLYEWGRRQWAEQDPDDESGPGGAYYQYEHSVAPGWKVGGWGPWSFCDPWPMHCEVCEAAYRPLLTVSSGEWDGGSGSWIPLEDQEGPSAPVGLRKPEDPPMVGIGRGYNMQIYICPTSFDHPHLENMQ</sequence>
<gene>
    <name evidence="1" type="ORF">GCM10011578_087470</name>
</gene>
<dbReference type="SUPFAM" id="SSF103032">
    <property type="entry name" value="Hypothetical protein YwqG"/>
    <property type="match status" value="1"/>
</dbReference>
<reference evidence="1" key="2">
    <citation type="submission" date="2020-09" db="EMBL/GenBank/DDBJ databases">
        <authorList>
            <person name="Sun Q."/>
            <person name="Zhou Y."/>
        </authorList>
    </citation>
    <scope>NUCLEOTIDE SEQUENCE</scope>
    <source>
        <strain evidence="1">CGMCC 4.7110</strain>
    </source>
</reference>
<organism evidence="1 2">
    <name type="scientific">Streptomyces fuscichromogenes</name>
    <dbReference type="NCBI Taxonomy" id="1324013"/>
    <lineage>
        <taxon>Bacteria</taxon>
        <taxon>Bacillati</taxon>
        <taxon>Actinomycetota</taxon>
        <taxon>Actinomycetes</taxon>
        <taxon>Kitasatosporales</taxon>
        <taxon>Streptomycetaceae</taxon>
        <taxon>Streptomyces</taxon>
    </lineage>
</organism>
<dbReference type="InterPro" id="IPR035948">
    <property type="entry name" value="YwqG-like_sf"/>
</dbReference>
<evidence type="ECO:0008006" key="3">
    <source>
        <dbReference type="Google" id="ProtNLM"/>
    </source>
</evidence>
<evidence type="ECO:0000313" key="2">
    <source>
        <dbReference type="Proteomes" id="UP000653411"/>
    </source>
</evidence>
<dbReference type="AlphaFoldDB" id="A0A917XNI0"/>
<protein>
    <recommendedName>
        <fullName evidence="3">DUF1963 domain-containing protein</fullName>
    </recommendedName>
</protein>
<proteinExistence type="predicted"/>
<reference evidence="1" key="1">
    <citation type="journal article" date="2014" name="Int. J. Syst. Evol. Microbiol.">
        <title>Complete genome sequence of Corynebacterium casei LMG S-19264T (=DSM 44701T), isolated from a smear-ripened cheese.</title>
        <authorList>
            <consortium name="US DOE Joint Genome Institute (JGI-PGF)"/>
            <person name="Walter F."/>
            <person name="Albersmeier A."/>
            <person name="Kalinowski J."/>
            <person name="Ruckert C."/>
        </authorList>
    </citation>
    <scope>NUCLEOTIDE SEQUENCE</scope>
    <source>
        <strain evidence="1">CGMCC 4.7110</strain>
    </source>
</reference>
<evidence type="ECO:0000313" key="1">
    <source>
        <dbReference type="EMBL" id="GGN40191.1"/>
    </source>
</evidence>
<dbReference type="RefSeq" id="WP_189268523.1">
    <property type="nucleotide sequence ID" value="NZ_BMML01000031.1"/>
</dbReference>
<dbReference type="Proteomes" id="UP000653411">
    <property type="component" value="Unassembled WGS sequence"/>
</dbReference>
<keyword evidence="2" id="KW-1185">Reference proteome</keyword>
<name>A0A917XNI0_9ACTN</name>
<comment type="caution">
    <text evidence="1">The sequence shown here is derived from an EMBL/GenBank/DDBJ whole genome shotgun (WGS) entry which is preliminary data.</text>
</comment>
<accession>A0A917XNI0</accession>
<dbReference type="Gene3D" id="2.30.320.10">
    <property type="entry name" value="YwqG-like"/>
    <property type="match status" value="1"/>
</dbReference>